<dbReference type="Proteomes" id="UP000605986">
    <property type="component" value="Unassembled WGS sequence"/>
</dbReference>
<reference evidence="2" key="1">
    <citation type="submission" date="2020-01" db="EMBL/GenBank/DDBJ databases">
        <title>Identification and distribution of gene clusters putatively required for synthesis of sphingolipid metabolism inhibitors in phylogenetically diverse species of the filamentous fungus Fusarium.</title>
        <authorList>
            <person name="Kim H.-S."/>
            <person name="Busman M."/>
            <person name="Brown D.W."/>
            <person name="Divon H."/>
            <person name="Uhlig S."/>
            <person name="Proctor R.H."/>
        </authorList>
    </citation>
    <scope>NUCLEOTIDE SEQUENCE</scope>
    <source>
        <strain evidence="2">NRRL 53441</strain>
    </source>
</reference>
<comment type="caution">
    <text evidence="2">The sequence shown here is derived from an EMBL/GenBank/DDBJ whole genome shotgun (WGS) entry which is preliminary data.</text>
</comment>
<evidence type="ECO:0000313" key="3">
    <source>
        <dbReference type="Proteomes" id="UP000605986"/>
    </source>
</evidence>
<proteinExistence type="predicted"/>
<protein>
    <submittedName>
        <fullName evidence="2">Uncharacterized protein</fullName>
    </submittedName>
</protein>
<evidence type="ECO:0000313" key="2">
    <source>
        <dbReference type="EMBL" id="KAF4446733.1"/>
    </source>
</evidence>
<name>A0A8H4NVA6_9HYPO</name>
<feature type="compositionally biased region" description="Low complexity" evidence="1">
    <location>
        <begin position="384"/>
        <end position="399"/>
    </location>
</feature>
<evidence type="ECO:0000256" key="1">
    <source>
        <dbReference type="SAM" id="MobiDB-lite"/>
    </source>
</evidence>
<organism evidence="2 3">
    <name type="scientific">Fusarium austroafricanum</name>
    <dbReference type="NCBI Taxonomy" id="2364996"/>
    <lineage>
        <taxon>Eukaryota</taxon>
        <taxon>Fungi</taxon>
        <taxon>Dikarya</taxon>
        <taxon>Ascomycota</taxon>
        <taxon>Pezizomycotina</taxon>
        <taxon>Sordariomycetes</taxon>
        <taxon>Hypocreomycetidae</taxon>
        <taxon>Hypocreales</taxon>
        <taxon>Nectriaceae</taxon>
        <taxon>Fusarium</taxon>
        <taxon>Fusarium concolor species complex</taxon>
    </lineage>
</organism>
<dbReference type="EMBL" id="JAADJG010000445">
    <property type="protein sequence ID" value="KAF4446733.1"/>
    <property type="molecule type" value="Genomic_DNA"/>
</dbReference>
<feature type="compositionally biased region" description="Basic and acidic residues" evidence="1">
    <location>
        <begin position="89"/>
        <end position="102"/>
    </location>
</feature>
<feature type="compositionally biased region" description="Basic and acidic residues" evidence="1">
    <location>
        <begin position="112"/>
        <end position="125"/>
    </location>
</feature>
<feature type="compositionally biased region" description="Basic residues" evidence="1">
    <location>
        <begin position="291"/>
        <end position="301"/>
    </location>
</feature>
<feature type="region of interest" description="Disordered" evidence="1">
    <location>
        <begin position="274"/>
        <end position="399"/>
    </location>
</feature>
<feature type="region of interest" description="Disordered" evidence="1">
    <location>
        <begin position="87"/>
        <end position="130"/>
    </location>
</feature>
<dbReference type="AlphaFoldDB" id="A0A8H4NVA6"/>
<feature type="compositionally biased region" description="Low complexity" evidence="1">
    <location>
        <begin position="326"/>
        <end position="357"/>
    </location>
</feature>
<feature type="region of interest" description="Disordered" evidence="1">
    <location>
        <begin position="221"/>
        <end position="253"/>
    </location>
</feature>
<keyword evidence="3" id="KW-1185">Reference proteome</keyword>
<sequence length="441" mass="49671">MNAEAVPAVSPCRTSQENNSCYMQDIGYITVAAINVSENIVAAAASAFGRVIPLSTDRDLIVFIHQLPRLFPHHHRPINRINIITIKSPIDKPQRQQKEKKTAKTGSFLKTQRNDKTKRSTEQPAHKNPGRLQQILTAARASAVNFWATPSLSYFTTRPKAMYQDEQALGIPSGSHKVNDPYWTGEERLTLVLDGVVFKELYDQAKMDDFHGLSDGTHPYGARSFVSHESSEGQPQSDVANAKAEPESNGINIKADIQTQIRQALKTQALGIERQVKSGHETGLQEVPRYVPRRPGAHVSRRQGPQPKLSKQQIRTQRVVRRLRRQMQQNQQQQQQQHKQLQQPQPQRQVQQSQQPRQMKHAQRPDTGCESNTVPVAPHRGFLGPHQGHQSQSQPQHSQDLIPNQIRQFSMGTNRTLVALRRGVGTSKDINNIPIAPKRGY</sequence>
<accession>A0A8H4NVA6</accession>
<gene>
    <name evidence="2" type="ORF">F53441_9667</name>
</gene>